<dbReference type="SUPFAM" id="SSF52402">
    <property type="entry name" value="Adenine nucleotide alpha hydrolases-like"/>
    <property type="match status" value="1"/>
</dbReference>
<name>A0ABT5ZTY9_9ACTN</name>
<organism evidence="2 3">
    <name type="scientific">Streptomyces silvisoli</name>
    <dbReference type="NCBI Taxonomy" id="3034235"/>
    <lineage>
        <taxon>Bacteria</taxon>
        <taxon>Bacillati</taxon>
        <taxon>Actinomycetota</taxon>
        <taxon>Actinomycetes</taxon>
        <taxon>Kitasatosporales</taxon>
        <taxon>Streptomycetaceae</taxon>
        <taxon>Streptomyces</taxon>
    </lineage>
</organism>
<dbReference type="Proteomes" id="UP001216579">
    <property type="component" value="Unassembled WGS sequence"/>
</dbReference>
<dbReference type="Pfam" id="PF00582">
    <property type="entry name" value="Usp"/>
    <property type="match status" value="1"/>
</dbReference>
<accession>A0ABT5ZTY9</accession>
<dbReference type="Gene3D" id="3.40.50.620">
    <property type="entry name" value="HUPs"/>
    <property type="match status" value="1"/>
</dbReference>
<reference evidence="2 3" key="1">
    <citation type="submission" date="2023-03" db="EMBL/GenBank/DDBJ databases">
        <title>Draft genome sequence of Streptomyces sp. RB6PN23 isolated from peat swamp forest in Thailand.</title>
        <authorList>
            <person name="Klaysubun C."/>
            <person name="Duangmal K."/>
        </authorList>
    </citation>
    <scope>NUCLEOTIDE SEQUENCE [LARGE SCALE GENOMIC DNA]</scope>
    <source>
        <strain evidence="2 3">RB6PN23</strain>
    </source>
</reference>
<comment type="caution">
    <text evidence="2">The sequence shown here is derived from an EMBL/GenBank/DDBJ whole genome shotgun (WGS) entry which is preliminary data.</text>
</comment>
<keyword evidence="3" id="KW-1185">Reference proteome</keyword>
<sequence length="33" mass="3469">MTTSTWAGDIVVGVDGSEDSDRALDWAAAEADR</sequence>
<dbReference type="RefSeq" id="WP_276096234.1">
    <property type="nucleotide sequence ID" value="NZ_JARJBC010000024.1"/>
</dbReference>
<dbReference type="EMBL" id="JARJBC010000024">
    <property type="protein sequence ID" value="MDF3293295.1"/>
    <property type="molecule type" value="Genomic_DNA"/>
</dbReference>
<protein>
    <submittedName>
        <fullName evidence="2">Universal stress protein</fullName>
    </submittedName>
</protein>
<proteinExistence type="predicted"/>
<feature type="non-terminal residue" evidence="2">
    <location>
        <position position="33"/>
    </location>
</feature>
<gene>
    <name evidence="2" type="ORF">P3G67_29620</name>
</gene>
<dbReference type="InterPro" id="IPR014729">
    <property type="entry name" value="Rossmann-like_a/b/a_fold"/>
</dbReference>
<feature type="domain" description="UspA" evidence="1">
    <location>
        <begin position="10"/>
        <end position="32"/>
    </location>
</feature>
<evidence type="ECO:0000259" key="1">
    <source>
        <dbReference type="Pfam" id="PF00582"/>
    </source>
</evidence>
<evidence type="ECO:0000313" key="2">
    <source>
        <dbReference type="EMBL" id="MDF3293295.1"/>
    </source>
</evidence>
<dbReference type="InterPro" id="IPR006016">
    <property type="entry name" value="UspA"/>
</dbReference>
<evidence type="ECO:0000313" key="3">
    <source>
        <dbReference type="Proteomes" id="UP001216579"/>
    </source>
</evidence>